<evidence type="ECO:0000313" key="8">
    <source>
        <dbReference type="EMBL" id="TDZ95299.1"/>
    </source>
</evidence>
<evidence type="ECO:0000256" key="1">
    <source>
        <dbReference type="ARBA" id="ARBA00022450"/>
    </source>
</evidence>
<dbReference type="Pfam" id="PF00698">
    <property type="entry name" value="Acyl_transf_1"/>
    <property type="match status" value="1"/>
</dbReference>
<dbReference type="InterPro" id="IPR016039">
    <property type="entry name" value="Thiolase-like"/>
</dbReference>
<dbReference type="GO" id="GO:0005886">
    <property type="term" value="C:plasma membrane"/>
    <property type="evidence" value="ECO:0007669"/>
    <property type="project" value="TreeGrafter"/>
</dbReference>
<keyword evidence="10" id="KW-1185">Reference proteome</keyword>
<gene>
    <name evidence="8" type="primary">ppsE_1</name>
    <name evidence="9" type="ORF">CCUG60883_01688</name>
    <name evidence="8" type="ORF">CCUG60885_01430</name>
</gene>
<evidence type="ECO:0000256" key="3">
    <source>
        <dbReference type="ARBA" id="ARBA00022679"/>
    </source>
</evidence>
<dbReference type="InterPro" id="IPR036736">
    <property type="entry name" value="ACP-like_sf"/>
</dbReference>
<dbReference type="Gene3D" id="1.10.1200.10">
    <property type="entry name" value="ACP-like"/>
    <property type="match status" value="1"/>
</dbReference>
<dbReference type="Pfam" id="PF00550">
    <property type="entry name" value="PP-binding"/>
    <property type="match status" value="1"/>
</dbReference>
<dbReference type="Proteomes" id="UP000294844">
    <property type="component" value="Unassembled WGS sequence"/>
</dbReference>
<evidence type="ECO:0000313" key="9">
    <source>
        <dbReference type="EMBL" id="TEA04395.1"/>
    </source>
</evidence>
<dbReference type="SUPFAM" id="SSF53901">
    <property type="entry name" value="Thiolase-like"/>
    <property type="match status" value="1"/>
</dbReference>
<dbReference type="EMBL" id="PECM01000008">
    <property type="protein sequence ID" value="TEA04395.1"/>
    <property type="molecule type" value="Genomic_DNA"/>
</dbReference>
<dbReference type="EC" id="2.3.1.41" evidence="8"/>
<dbReference type="PROSITE" id="PS50075">
    <property type="entry name" value="CARRIER"/>
    <property type="match status" value="1"/>
</dbReference>
<dbReference type="Proteomes" id="UP000295685">
    <property type="component" value="Unassembled WGS sequence"/>
</dbReference>
<organism evidence="8 11">
    <name type="scientific">Mycobacteroides salmoniphilum</name>
    <dbReference type="NCBI Taxonomy" id="404941"/>
    <lineage>
        <taxon>Bacteria</taxon>
        <taxon>Bacillati</taxon>
        <taxon>Actinomycetota</taxon>
        <taxon>Actinomycetes</taxon>
        <taxon>Mycobacteriales</taxon>
        <taxon>Mycobacteriaceae</taxon>
        <taxon>Mycobacteroides</taxon>
    </lineage>
</organism>
<dbReference type="SMART" id="SM00825">
    <property type="entry name" value="PKS_KS"/>
    <property type="match status" value="1"/>
</dbReference>
<dbReference type="Gene3D" id="3.30.70.3290">
    <property type="match status" value="1"/>
</dbReference>
<dbReference type="GO" id="GO:0006633">
    <property type="term" value="P:fatty acid biosynthetic process"/>
    <property type="evidence" value="ECO:0007669"/>
    <property type="project" value="TreeGrafter"/>
</dbReference>
<dbReference type="Pfam" id="PF02801">
    <property type="entry name" value="Ketoacyl-synt_C"/>
    <property type="match status" value="1"/>
</dbReference>
<accession>A0A4R8SET8</accession>
<dbReference type="InterPro" id="IPR016035">
    <property type="entry name" value="Acyl_Trfase/lysoPLipase"/>
</dbReference>
<dbReference type="Gene3D" id="3.40.47.10">
    <property type="match status" value="1"/>
</dbReference>
<keyword evidence="8" id="KW-0012">Acyltransferase</keyword>
<dbReference type="GO" id="GO:0004315">
    <property type="term" value="F:3-oxoacyl-[acyl-carrier-protein] synthase activity"/>
    <property type="evidence" value="ECO:0007669"/>
    <property type="project" value="UniProtKB-EC"/>
</dbReference>
<keyword evidence="1" id="KW-0596">Phosphopantetheine</keyword>
<dbReference type="GO" id="GO:0071770">
    <property type="term" value="P:DIM/DIP cell wall layer assembly"/>
    <property type="evidence" value="ECO:0007669"/>
    <property type="project" value="TreeGrafter"/>
</dbReference>
<evidence type="ECO:0000259" key="7">
    <source>
        <dbReference type="PROSITE" id="PS52004"/>
    </source>
</evidence>
<dbReference type="InterPro" id="IPR014031">
    <property type="entry name" value="Ketoacyl_synth_C"/>
</dbReference>
<protein>
    <submittedName>
        <fullName evidence="8">Phthiocerol/phenolphthiocerol synthesis polyketide synthase type I PpsE</fullName>
        <ecNumber evidence="8">2.3.1.41</ecNumber>
    </submittedName>
</protein>
<dbReference type="SUPFAM" id="SSF52151">
    <property type="entry name" value="FabD/lysophospholipase-like"/>
    <property type="match status" value="1"/>
</dbReference>
<dbReference type="OrthoDB" id="2472181at2"/>
<evidence type="ECO:0000256" key="5">
    <source>
        <dbReference type="SAM" id="MobiDB-lite"/>
    </source>
</evidence>
<dbReference type="Pfam" id="PF00109">
    <property type="entry name" value="ketoacyl-synt"/>
    <property type="match status" value="1"/>
</dbReference>
<dbReference type="Gene3D" id="3.40.50.720">
    <property type="entry name" value="NAD(P)-binding Rossmann-like Domain"/>
    <property type="match status" value="1"/>
</dbReference>
<evidence type="ECO:0000313" key="10">
    <source>
        <dbReference type="Proteomes" id="UP000294844"/>
    </source>
</evidence>
<dbReference type="SUPFAM" id="SSF51735">
    <property type="entry name" value="NAD(P)-binding Rossmann-fold domains"/>
    <property type="match status" value="1"/>
</dbReference>
<dbReference type="InterPro" id="IPR020841">
    <property type="entry name" value="PKS_Beta-ketoAc_synthase_dom"/>
</dbReference>
<dbReference type="InterPro" id="IPR029063">
    <property type="entry name" value="SAM-dependent_MTases_sf"/>
</dbReference>
<dbReference type="InterPro" id="IPR032821">
    <property type="entry name" value="PKS_assoc"/>
</dbReference>
<dbReference type="InterPro" id="IPR013217">
    <property type="entry name" value="Methyltransf_12"/>
</dbReference>
<dbReference type="SMART" id="SM00827">
    <property type="entry name" value="PKS_AT"/>
    <property type="match status" value="1"/>
</dbReference>
<proteinExistence type="predicted"/>
<dbReference type="GO" id="GO:0004312">
    <property type="term" value="F:fatty acid synthase activity"/>
    <property type="evidence" value="ECO:0007669"/>
    <property type="project" value="TreeGrafter"/>
</dbReference>
<dbReference type="SUPFAM" id="SSF53335">
    <property type="entry name" value="S-adenosyl-L-methionine-dependent methyltransferases"/>
    <property type="match status" value="1"/>
</dbReference>
<dbReference type="InterPro" id="IPR014043">
    <property type="entry name" value="Acyl_transferase_dom"/>
</dbReference>
<keyword evidence="3 8" id="KW-0808">Transferase</keyword>
<dbReference type="InterPro" id="IPR036291">
    <property type="entry name" value="NAD(P)-bd_dom_sf"/>
</dbReference>
<sequence>MTADMGTPTTETEFADIAIIGMQCRFPGADNVDEYWSLLSEKREGARSLDGLAAAPGLVRREAAVEGIELFDAKFFGYPPAEAAMIDPQQRLFLECAYHVFEQAGYDPDRYEGLVGVYAGSGQSNYLIANVLPHLGLSPSSADALPAGFANSPGSLPGRVSYHLNLTGPSIAVSTACSTSLVAAHLACQELLDYRCDLALAGGVSLNPHPGKGYRYTPNGPLSPDGRCRAFDADAAGMFPGDGVGVVLLKRLSDALADGDRIRAVIKGSAVNNDGRHKTGFTAPSATAQREVIVAAHAVAGVEASSIGMVEAHGTGTPLGDPIEVSALTKAFRESTDQTGYCLLGSAKTNIGHTDTAAGVAGLIKAALSIEHGVIPANLHYAAENPLLDLANSPFRVAADTIDWPEGDGPRRAGVSAFGIGGTNVHMVLEQAPHQAEARPPRTRADSESLLILSAATATALDQQAEQLAGFLRSRSDIDPGAVADTLQMGRRKLPYRRSVVCGSAKQAASLLTAPAQATRANDGAVPLVLLLPGGGAQYVGMGHGLYETEQVFRSTIDQCAQILSQHCDIDLRSHLYGDGGLDEQRLDVVFPAVVATEYALATQLAAWGLTPSAMLGHSLGEYAAACLSGVIDIDQVLPLVSARGRLFARMGGATTSILLSSADVSPLLSGRLVVSGITDASSCTVSGPTAEIAALEEELELRGVQFQRVRVSMAVHSPELDPVLGEFADILAGVTLRPPRVPYLSNVTGTWIRPEEATDPGYWIRHSREPVQLAAGFGELANLPGAVLLEVGPGQTLTRLAQPQGDASFAAYATMRHRDDRRSDGRALLAAVGKAWEHGVDIDWNLLSSGPRPARVELPGYPFERQRYWIAQSDGAQPADRPNATVPVWRSSTPAAPAAELSAARWLVLLDEDPATQQFAQELAETVGAAVDLLGPGLPLPSIEYERIVFLADAHGTGPDRERYLQLARAVDAIGSGVTVHVCTRNVFDVTGVEELDVSQWLAVGAAQWLRRNAVARTVDVVDMDRADVRALVAELSVPGADRTVAYRNGRRWILGSEPVEGAAAAWSSTGAWLRAEPIDVVVPQGSVQVSNALDDLCTRYVCAHLRSAGIALTPGSEFSRDELIARLGVVPDYHKIVDAFLRILSEDGLVSNENGRLRVLDVAAVADVPELGRWCSDNPELATWAQLLDQCMRGYGEVLSGQIAGNEVVTPNGDDSLYRSLTEQRIAHSDFATYRDLIGTTLAGLAAKATPARPLRILEIGAGRGYLTWPVVDALRGLPAGSVEYHFTDIGRSFVVGAQRQAESEGLDFVRFAALDIVADPAGQSLPLAGFDVVLAFNVLHVAPDLPSAIRNVAAFTAPGGQVFILEAKTEERCDSLIDPLLTGWLDFADDLRTDSPLVAPPQWAALLDANGFTDSTIYDSGPAGDHALIVAERPEPVLVLDPDFDRAIAMVHEIAASEPSVQRTLLTGSVEDSIEAALAEAYAHGTLAVRHRAGVGDWTFVDTSAYDEMAVPSDRFGEVLGAPAVPAVVLGGPSTAAVRIEQELAPVPDTSAVSSASSSFNLRPALSTEYCAPRSKLEEGIAAIWQRFFGYDRIGVNDRFLELGGESLLAMQIAAEQRNALGIEMNMRQLLESMTVADVASAAARPPVAPETSSKPAPPARRGRAALRTADGVILLEGVRD</sequence>
<dbReference type="Pfam" id="PF08242">
    <property type="entry name" value="Methyltransf_12"/>
    <property type="match status" value="1"/>
</dbReference>
<dbReference type="InterPro" id="IPR001227">
    <property type="entry name" value="Ac_transferase_dom_sf"/>
</dbReference>
<dbReference type="InterPro" id="IPR009081">
    <property type="entry name" value="PP-bd_ACP"/>
</dbReference>
<keyword evidence="4" id="KW-0511">Multifunctional enzyme</keyword>
<dbReference type="PROSITE" id="PS52004">
    <property type="entry name" value="KS3_2"/>
    <property type="match status" value="1"/>
</dbReference>
<feature type="domain" description="Ketosynthase family 3 (KS3)" evidence="7">
    <location>
        <begin position="14"/>
        <end position="431"/>
    </location>
</feature>
<dbReference type="CDD" id="cd00833">
    <property type="entry name" value="PKS"/>
    <property type="match status" value="1"/>
</dbReference>
<dbReference type="Gene3D" id="3.40.50.150">
    <property type="entry name" value="Vaccinia Virus protein VP39"/>
    <property type="match status" value="1"/>
</dbReference>
<dbReference type="Pfam" id="PF16197">
    <property type="entry name" value="KAsynt_C_assoc"/>
    <property type="match status" value="1"/>
</dbReference>
<dbReference type="CDD" id="cd02440">
    <property type="entry name" value="AdoMet_MTases"/>
    <property type="match status" value="1"/>
</dbReference>
<feature type="domain" description="Carrier" evidence="6">
    <location>
        <begin position="1575"/>
        <end position="1650"/>
    </location>
</feature>
<evidence type="ECO:0000256" key="2">
    <source>
        <dbReference type="ARBA" id="ARBA00022553"/>
    </source>
</evidence>
<dbReference type="EMBL" id="PECK01000003">
    <property type="protein sequence ID" value="TDZ95299.1"/>
    <property type="molecule type" value="Genomic_DNA"/>
</dbReference>
<dbReference type="InterPro" id="IPR014030">
    <property type="entry name" value="Ketoacyl_synth_N"/>
</dbReference>
<comment type="caution">
    <text evidence="8">The sequence shown here is derived from an EMBL/GenBank/DDBJ whole genome shotgun (WGS) entry which is preliminary data.</text>
</comment>
<dbReference type="PANTHER" id="PTHR43775">
    <property type="entry name" value="FATTY ACID SYNTHASE"/>
    <property type="match status" value="1"/>
</dbReference>
<dbReference type="InterPro" id="IPR050091">
    <property type="entry name" value="PKS_NRPS_Biosynth_Enz"/>
</dbReference>
<feature type="region of interest" description="Disordered" evidence="5">
    <location>
        <begin position="1645"/>
        <end position="1667"/>
    </location>
</feature>
<evidence type="ECO:0000313" key="11">
    <source>
        <dbReference type="Proteomes" id="UP000295685"/>
    </source>
</evidence>
<name>A0A4R8SET8_9MYCO</name>
<dbReference type="SUPFAM" id="SSF47336">
    <property type="entry name" value="ACP-like"/>
    <property type="match status" value="1"/>
</dbReference>
<dbReference type="PANTHER" id="PTHR43775:SF37">
    <property type="entry name" value="SI:DKEY-61P9.11"/>
    <property type="match status" value="1"/>
</dbReference>
<dbReference type="GO" id="GO:0005737">
    <property type="term" value="C:cytoplasm"/>
    <property type="evidence" value="ECO:0007669"/>
    <property type="project" value="TreeGrafter"/>
</dbReference>
<reference evidence="10 11" key="1">
    <citation type="journal article" date="2019" name="Sci. Rep.">
        <title>Extended insight into the Mycobacterium chelonae-abscessus complex through whole genome sequencing of Mycobacterium salmoniphilum outbreak and Mycobacterium salmoniphilum-like strains.</title>
        <authorList>
            <person name="Behra P.R.K."/>
            <person name="Das S."/>
            <person name="Pettersson B.M.F."/>
            <person name="Shirreff L."/>
            <person name="DuCote T."/>
            <person name="Jacobsson K.G."/>
            <person name="Ennis D.G."/>
            <person name="Kirsebom L.A."/>
        </authorList>
    </citation>
    <scope>NUCLEOTIDE SEQUENCE [LARGE SCALE GENOMIC DNA]</scope>
    <source>
        <strain evidence="9 10">CCUG 60883</strain>
        <strain evidence="8 11">CCUG 60885</strain>
    </source>
</reference>
<evidence type="ECO:0000256" key="4">
    <source>
        <dbReference type="ARBA" id="ARBA00023268"/>
    </source>
</evidence>
<evidence type="ECO:0000259" key="6">
    <source>
        <dbReference type="PROSITE" id="PS50075"/>
    </source>
</evidence>
<keyword evidence="2" id="KW-0597">Phosphoprotein</keyword>
<dbReference type="Gene3D" id="3.40.366.10">
    <property type="entry name" value="Malonyl-Coenzyme A Acyl Carrier Protein, domain 2"/>
    <property type="match status" value="1"/>
</dbReference>